<feature type="transmembrane region" description="Helical" evidence="1">
    <location>
        <begin position="171"/>
        <end position="196"/>
    </location>
</feature>
<accession>A0A7S0R4G1</accession>
<protein>
    <submittedName>
        <fullName evidence="2">Uncharacterized protein</fullName>
    </submittedName>
</protein>
<reference evidence="2" key="1">
    <citation type="submission" date="2021-01" db="EMBL/GenBank/DDBJ databases">
        <authorList>
            <person name="Corre E."/>
            <person name="Pelletier E."/>
            <person name="Niang G."/>
            <person name="Scheremetjew M."/>
            <person name="Finn R."/>
            <person name="Kale V."/>
            <person name="Holt S."/>
            <person name="Cochrane G."/>
            <person name="Meng A."/>
            <person name="Brown T."/>
            <person name="Cohen L."/>
        </authorList>
    </citation>
    <scope>NUCLEOTIDE SEQUENCE</scope>
    <source>
        <strain evidence="2">SAG 11-49</strain>
    </source>
</reference>
<proteinExistence type="predicted"/>
<dbReference type="EMBL" id="HBFB01004091">
    <property type="protein sequence ID" value="CAD8666878.1"/>
    <property type="molecule type" value="Transcribed_RNA"/>
</dbReference>
<sequence>MTRLGATPMTAIIWKAFGLKVGKQAFLTTMECNEFDAVTVGDGVSLGGGCKVECVDPEGVVRPVNIASFCTCGANVFISSGVTMSEATVAGDKTYLFHGETLAPGERKQGSTVFGGMGSVSAGPRDLGPGNSPLVVLVQVVLILVMCPMSLTLASGAISIVVGVALAYGNWWASLLIYPGAMVAGILVQLIWVWIFRLVLMPGGHKGAVSVFSIRFAVKQEVFGFARQQFDLLQGTIFYNWIWMALGAKVGRGSVLLASIPGETDILEIGDHVVVEAEASVDGHSIEAGKFEFAPIKIDSNCWLGAASRLMPGTSMQLGSVLDYHGVAMKGEQLIAFTRWAGNPAVPVSHTGMAVFFDQMLAAVEEESDTSDIPFELASAAQVAIDLVAASACVPSSHPTMARSNRTMERQAGNIAAMSFAAASHHSHAISAARNKALDSVAKQGGTGRISGAQLHLRMSGAQLDWGSSAQQPSFISPGLPMPPSRFAKQASHRVSSGQLDLSSLPCVARQMGAQAGMSFVHPVQGRVSAGQLDLAFPASPTSDHVRQTGAQVGHTVGQLEIVLE</sequence>
<dbReference type="Gene3D" id="2.160.10.10">
    <property type="entry name" value="Hexapeptide repeat proteins"/>
    <property type="match status" value="2"/>
</dbReference>
<evidence type="ECO:0000256" key="1">
    <source>
        <dbReference type="SAM" id="Phobius"/>
    </source>
</evidence>
<dbReference type="AlphaFoldDB" id="A0A7S0R4G1"/>
<name>A0A7S0R4G1_9CHLO</name>
<dbReference type="SUPFAM" id="SSF51161">
    <property type="entry name" value="Trimeric LpxA-like enzymes"/>
    <property type="match status" value="2"/>
</dbReference>
<keyword evidence="1" id="KW-0812">Transmembrane</keyword>
<organism evidence="2">
    <name type="scientific">Chlamydomonas leiostraca</name>
    <dbReference type="NCBI Taxonomy" id="1034604"/>
    <lineage>
        <taxon>Eukaryota</taxon>
        <taxon>Viridiplantae</taxon>
        <taxon>Chlorophyta</taxon>
        <taxon>core chlorophytes</taxon>
        <taxon>Chlorophyceae</taxon>
        <taxon>CS clade</taxon>
        <taxon>Chlamydomonadales</taxon>
        <taxon>Chlamydomonadaceae</taxon>
        <taxon>Chlamydomonas</taxon>
    </lineage>
</organism>
<keyword evidence="1" id="KW-0472">Membrane</keyword>
<keyword evidence="1" id="KW-1133">Transmembrane helix</keyword>
<feature type="transmembrane region" description="Helical" evidence="1">
    <location>
        <begin position="134"/>
        <end position="165"/>
    </location>
</feature>
<gene>
    <name evidence="2" type="ORF">CLEI1391_LOCUS2198</name>
</gene>
<dbReference type="InterPro" id="IPR011004">
    <property type="entry name" value="Trimer_LpxA-like_sf"/>
</dbReference>
<evidence type="ECO:0000313" key="2">
    <source>
        <dbReference type="EMBL" id="CAD8666878.1"/>
    </source>
</evidence>